<protein>
    <submittedName>
        <fullName evidence="2">OstA-like protein</fullName>
    </submittedName>
</protein>
<dbReference type="RefSeq" id="WP_011611869.1">
    <property type="nucleotide sequence ID" value="NC_008312.1"/>
</dbReference>
<dbReference type="OrthoDB" id="462272at2"/>
<dbReference type="KEGG" id="ter:Tery_2273"/>
<dbReference type="InterPro" id="IPR005653">
    <property type="entry name" value="OstA-like_N"/>
</dbReference>
<dbReference type="AlphaFoldDB" id="Q112S3"/>
<dbReference type="HOGENOM" id="CLU_118146_0_0_3"/>
<dbReference type="Pfam" id="PF03968">
    <property type="entry name" value="LptD_N"/>
    <property type="match status" value="1"/>
</dbReference>
<dbReference type="EMBL" id="CP000393">
    <property type="protein sequence ID" value="ABG51501.1"/>
    <property type="molecule type" value="Genomic_DNA"/>
</dbReference>
<reference evidence="2" key="1">
    <citation type="submission" date="2006-06" db="EMBL/GenBank/DDBJ databases">
        <title>Complete sequence of Trichodesmium erythraeum IMS101.</title>
        <authorList>
            <consortium name="US DOE Joint Genome Institute"/>
            <person name="Copeland A."/>
            <person name="Lucas S."/>
            <person name="Lapidus A."/>
            <person name="Barry K."/>
            <person name="Detter J.C."/>
            <person name="Glavina del Rio T."/>
            <person name="Hammon N."/>
            <person name="Israni S."/>
            <person name="Dalin E."/>
            <person name="Tice H."/>
            <person name="Pitluck S."/>
            <person name="Kiss H."/>
            <person name="Munk A.C."/>
            <person name="Brettin T."/>
            <person name="Bruce D."/>
            <person name="Han C."/>
            <person name="Tapia R."/>
            <person name="Gilna P."/>
            <person name="Schmutz J."/>
            <person name="Larimer F."/>
            <person name="Land M."/>
            <person name="Hauser L."/>
            <person name="Kyrpides N."/>
            <person name="Kim E."/>
            <person name="Richardson P."/>
        </authorList>
    </citation>
    <scope>NUCLEOTIDE SEQUENCE [LARGE SCALE GENOMIC DNA]</scope>
    <source>
        <strain evidence="2">IMS101</strain>
    </source>
</reference>
<accession>Q112S3</accession>
<feature type="domain" description="Organic solvent tolerance-like N-terminal" evidence="1">
    <location>
        <begin position="80"/>
        <end position="126"/>
    </location>
</feature>
<evidence type="ECO:0000313" key="2">
    <source>
        <dbReference type="EMBL" id="ABG51501.1"/>
    </source>
</evidence>
<dbReference type="STRING" id="203124.Tery_2273"/>
<name>Q112S3_TRIEI</name>
<organism evidence="2">
    <name type="scientific">Trichodesmium erythraeum (strain IMS101)</name>
    <dbReference type="NCBI Taxonomy" id="203124"/>
    <lineage>
        <taxon>Bacteria</taxon>
        <taxon>Bacillati</taxon>
        <taxon>Cyanobacteriota</taxon>
        <taxon>Cyanophyceae</taxon>
        <taxon>Oscillatoriophycideae</taxon>
        <taxon>Oscillatoriales</taxon>
        <taxon>Microcoleaceae</taxon>
        <taxon>Trichodesmium</taxon>
    </lineage>
</organism>
<sequence>MILNKKISQSLVLKGLFLILPLSIFNSITYPTFAQINPNQPPRNQNSSGRSLTVRSDIQEADARTGVVTARGNVQINYPARKIQATAAQAQYFSRERRIVLSGDVFILQDGNTIRGETVTYLIDEGRFIALPQSQGQVESVYVVPTGQGADIEGAVSAPFNPKPAFKTPISP</sequence>
<evidence type="ECO:0000259" key="1">
    <source>
        <dbReference type="Pfam" id="PF03968"/>
    </source>
</evidence>
<proteinExistence type="predicted"/>
<dbReference type="eggNOG" id="COG1934">
    <property type="taxonomic scope" value="Bacteria"/>
</dbReference>
<gene>
    <name evidence="2" type="ordered locus">Tery_2273</name>
</gene>
<dbReference type="Gene3D" id="2.60.450.10">
    <property type="entry name" value="Lipopolysaccharide (LPS) transport protein A like domain"/>
    <property type="match status" value="1"/>
</dbReference>